<dbReference type="InterPro" id="IPR049435">
    <property type="entry name" value="Cas_Cas6_C"/>
</dbReference>
<evidence type="ECO:0000256" key="3">
    <source>
        <dbReference type="ARBA" id="ARBA00023118"/>
    </source>
</evidence>
<keyword evidence="7" id="KW-1185">Reference proteome</keyword>
<dbReference type="RefSeq" id="WP_014731693.1">
    <property type="nucleotide sequence ID" value="NC_017934.1"/>
</dbReference>
<dbReference type="GO" id="GO:0051607">
    <property type="term" value="P:defense response to virus"/>
    <property type="evidence" value="ECO:0007669"/>
    <property type="project" value="UniProtKB-KW"/>
</dbReference>
<organism evidence="6 7">
    <name type="scientific">Mesotoga prima MesG1.Ag.4.2</name>
    <dbReference type="NCBI Taxonomy" id="660470"/>
    <lineage>
        <taxon>Bacteria</taxon>
        <taxon>Thermotogati</taxon>
        <taxon>Thermotogota</taxon>
        <taxon>Thermotogae</taxon>
        <taxon>Kosmotogales</taxon>
        <taxon>Kosmotogaceae</taxon>
        <taxon>Mesotoga</taxon>
    </lineage>
</organism>
<name>I2F7N5_9BACT</name>
<dbReference type="InterPro" id="IPR045747">
    <property type="entry name" value="CRISPR-assoc_prot_Cas6_N_sf"/>
</dbReference>
<sequence length="244" mass="27492">MRIKVSLKSEKPISLPISYSHPLQSAIYKILSDVIPESHDFGLTVNKRTLRPFTFSRLFGHKQSINEGSISLTSPICLHFSSPLEDYVQAFANGLMKNGGIKLLGATLDLRSIEVEPTLPETKYIAAKTISPITVYSTLMTADGRKKTYFYNPAEKDFTIQIQENLNRKASALGNSVRARESFSFKLASRPVQRIVKYKDFTQIAWDFRFELNADPELISIAYSWGLGSKNAQGFGMIEISERR</sequence>
<keyword evidence="2" id="KW-0694">RNA-binding</keyword>
<comment type="function">
    <text evidence="4">CRISPR (clustered regularly interspaced short palindromic repeat), is an adaptive immune system that provides protection against mobile genetic elements (viruses, transposable elements and conjugative plasmids). CRISPR clusters contain sequences complementary to antecedent mobile elements and target invading nucleic acids. CRISPR clusters are transcribed and processed into CRISPR RNA (crRNA).</text>
</comment>
<evidence type="ECO:0000256" key="1">
    <source>
        <dbReference type="ARBA" id="ARBA00005937"/>
    </source>
</evidence>
<dbReference type="KEGG" id="mpg:Theba_2311"/>
<dbReference type="Gene3D" id="3.30.70.1890">
    <property type="match status" value="1"/>
</dbReference>
<dbReference type="eggNOG" id="COG1583">
    <property type="taxonomic scope" value="Bacteria"/>
</dbReference>
<dbReference type="STRING" id="660470.Theba_2311"/>
<evidence type="ECO:0000313" key="6">
    <source>
        <dbReference type="EMBL" id="AFK07938.1"/>
    </source>
</evidence>
<dbReference type="PANTHER" id="PTHR36984:SF1">
    <property type="entry name" value="CRISPR-ASSOCIATED ENDORIBONUCLEASE CAS6 1"/>
    <property type="match status" value="1"/>
</dbReference>
<dbReference type="NCBIfam" id="TIGR01877">
    <property type="entry name" value="cas_cas6"/>
    <property type="match status" value="1"/>
</dbReference>
<dbReference type="Pfam" id="PF01881">
    <property type="entry name" value="Cas_Cas6_C"/>
    <property type="match status" value="1"/>
</dbReference>
<dbReference type="HOGENOM" id="CLU_089858_2_0_0"/>
<comment type="similarity">
    <text evidence="1 4">Belongs to the CRISPR-associated protein Cas6/Cse3/CasE family.</text>
</comment>
<protein>
    <recommendedName>
        <fullName evidence="4">CRISPR-associated endoribonuclease</fullName>
    </recommendedName>
</protein>
<dbReference type="CDD" id="cd21140">
    <property type="entry name" value="Cas6_I-like"/>
    <property type="match status" value="1"/>
</dbReference>
<dbReference type="EMBL" id="CP003532">
    <property type="protein sequence ID" value="AFK07938.1"/>
    <property type="molecule type" value="Genomic_DNA"/>
</dbReference>
<gene>
    <name evidence="6" type="ORF">Theba_2311</name>
</gene>
<dbReference type="Proteomes" id="UP000002881">
    <property type="component" value="Chromosome"/>
</dbReference>
<dbReference type="InterPro" id="IPR010156">
    <property type="entry name" value="CRISPR-assoc_prot_Cas6"/>
</dbReference>
<dbReference type="Gene3D" id="3.30.70.1900">
    <property type="match status" value="1"/>
</dbReference>
<dbReference type="GO" id="GO:0003723">
    <property type="term" value="F:RNA binding"/>
    <property type="evidence" value="ECO:0007669"/>
    <property type="project" value="UniProtKB-KW"/>
</dbReference>
<evidence type="ECO:0000313" key="7">
    <source>
        <dbReference type="Proteomes" id="UP000002881"/>
    </source>
</evidence>
<feature type="domain" description="CRISPR associated protein Cas6 C-terminal" evidence="5">
    <location>
        <begin position="122"/>
        <end position="240"/>
    </location>
</feature>
<dbReference type="GeneID" id="87108033"/>
<proteinExistence type="inferred from homology"/>
<dbReference type="GO" id="GO:0016788">
    <property type="term" value="F:hydrolase activity, acting on ester bonds"/>
    <property type="evidence" value="ECO:0007669"/>
    <property type="project" value="InterPro"/>
</dbReference>
<evidence type="ECO:0000256" key="4">
    <source>
        <dbReference type="PIRNR" id="PIRNR005054"/>
    </source>
</evidence>
<dbReference type="PIRSF" id="PIRSF005054">
    <property type="entry name" value="PF1131"/>
    <property type="match status" value="1"/>
</dbReference>
<reference evidence="6 7" key="1">
    <citation type="journal article" date="2012" name="Genome Biol. Evol.">
        <title>Genome Sequence of the Mesophilic Thermotogales Bacterium Mesotoga prima MesG1.Ag.4.2 Reveals the Largest Thermotogales Genome To Date.</title>
        <authorList>
            <person name="Zhaxybayeva O."/>
            <person name="Swithers K.S."/>
            <person name="Foght J."/>
            <person name="Green A.G."/>
            <person name="Bruce D."/>
            <person name="Detter C."/>
            <person name="Han S."/>
            <person name="Teshima H."/>
            <person name="Han J."/>
            <person name="Woyke T."/>
            <person name="Pitluck S."/>
            <person name="Nolan M."/>
            <person name="Ivanova N."/>
            <person name="Pati A."/>
            <person name="Land M.L."/>
            <person name="Dlutek M."/>
            <person name="Doolittle W.F."/>
            <person name="Noll K.M."/>
            <person name="Nesbo C.L."/>
        </authorList>
    </citation>
    <scope>NUCLEOTIDE SEQUENCE [LARGE SCALE GENOMIC DNA]</scope>
    <source>
        <strain evidence="7">mesG1.Ag.4.2</strain>
    </source>
</reference>
<evidence type="ECO:0000259" key="5">
    <source>
        <dbReference type="Pfam" id="PF01881"/>
    </source>
</evidence>
<dbReference type="PANTHER" id="PTHR36984">
    <property type="entry name" value="CRISPR-ASSOCIATED ENDORIBONUCLEASE CAS6 1"/>
    <property type="match status" value="1"/>
</dbReference>
<dbReference type="AlphaFoldDB" id="I2F7N5"/>
<evidence type="ECO:0000256" key="2">
    <source>
        <dbReference type="ARBA" id="ARBA00022884"/>
    </source>
</evidence>
<dbReference type="Pfam" id="PF21350">
    <property type="entry name" value="Cas6_I-A"/>
    <property type="match status" value="1"/>
</dbReference>
<accession>I2F7N5</accession>
<keyword evidence="3" id="KW-0051">Antiviral defense</keyword>